<dbReference type="InterPro" id="IPR057699">
    <property type="entry name" value="DUF7939"/>
</dbReference>
<evidence type="ECO:0000256" key="1">
    <source>
        <dbReference type="SAM" id="Phobius"/>
    </source>
</evidence>
<reference evidence="3 4" key="1">
    <citation type="submission" date="2024-02" db="EMBL/GenBank/DDBJ databases">
        <title>A novel Wenzhouxiangellaceae bacterium, isolated from coastal sediments.</title>
        <authorList>
            <person name="Du Z.-J."/>
            <person name="Ye Y.-Q."/>
            <person name="Zhang X.-Y."/>
        </authorList>
    </citation>
    <scope>NUCLEOTIDE SEQUENCE [LARGE SCALE GENOMIC DNA]</scope>
    <source>
        <strain evidence="3 4">CH-27</strain>
    </source>
</reference>
<comment type="caution">
    <text evidence="3">The sequence shown here is derived from an EMBL/GenBank/DDBJ whole genome shotgun (WGS) entry which is preliminary data.</text>
</comment>
<sequence length="593" mass="64661">MVTMLSGLKRNGRPRPVPWIVLLAALWLCAPVRADVTVTLDRDRIVEGETVTLVVQTNDPQQSLDPNLAELQEDFVVLDRRTETQMSIVNGRQSAVMKLLLTLEPKRAGSLTIPPLRFGNVATPARTLQVDPAPEPEPGALPPVFIDVELDPAEGPHYVHAQLRLTVRVHYLPNLAEAAITPPEPSPASVRLLDEVPYQAERGGVRYRVLERHYAVFPERSGPLEIPAMRLTGRLVERRSDQLWQPAVKGRRIQASSEPLQLDILPRPDTYVGDSWQPARALEASQNISSSETLSVGEPVTRTVIIDAIGLEENMIPEPGQPDIPGARIYPDQPQGITRDDGKWVLGHKEFRYAIVPENPGELVLPELTVHWWDTVNDRQAEAVLPEVRLEVLPSTLPTAATPAAPSAASAPAGPALPGAVNVSSGRNYWVGLSALFALLWLVTLGLYLRRPRPAGRPDSTASEPAGDEKALLDRLQRACRADDAAQARQVLGQWLRRYGPGRYRGSIRALAGELEGQATGGGARDTHPELGAELVRLDAAGFQPAGVAGGAPGWDGAALWNGFSKWRAEQLRPERTMRDPMDLYGAGGQARV</sequence>
<dbReference type="PANTHER" id="PTHR40940">
    <property type="entry name" value="PROTEIN BATD-RELATED"/>
    <property type="match status" value="1"/>
</dbReference>
<evidence type="ECO:0000313" key="3">
    <source>
        <dbReference type="EMBL" id="MEJ8566955.1"/>
    </source>
</evidence>
<feature type="domain" description="DUF7939" evidence="2">
    <location>
        <begin position="469"/>
        <end position="570"/>
    </location>
</feature>
<gene>
    <name evidence="3" type="ORF">V3330_04910</name>
</gene>
<dbReference type="Pfam" id="PF13584">
    <property type="entry name" value="BatD"/>
    <property type="match status" value="1"/>
</dbReference>
<accession>A0AAW9RDP6</accession>
<evidence type="ECO:0000259" key="2">
    <source>
        <dbReference type="Pfam" id="PF25607"/>
    </source>
</evidence>
<dbReference type="InterPro" id="IPR025738">
    <property type="entry name" value="BatD"/>
</dbReference>
<proteinExistence type="predicted"/>
<dbReference type="PANTHER" id="PTHR40940:SF1">
    <property type="entry name" value="PROTEIN BATD"/>
    <property type="match status" value="1"/>
</dbReference>
<dbReference type="RefSeq" id="WP_354694278.1">
    <property type="nucleotide sequence ID" value="NZ_JAZHOG010000003.1"/>
</dbReference>
<dbReference type="Pfam" id="PF25607">
    <property type="entry name" value="DUF7939"/>
    <property type="match status" value="1"/>
</dbReference>
<keyword evidence="1" id="KW-1133">Transmembrane helix</keyword>
<name>A0AAW9RDP6_9GAMM</name>
<dbReference type="EMBL" id="JAZHOG010000003">
    <property type="protein sequence ID" value="MEJ8566955.1"/>
    <property type="molecule type" value="Genomic_DNA"/>
</dbReference>
<keyword evidence="1" id="KW-0472">Membrane</keyword>
<protein>
    <submittedName>
        <fullName evidence="3">BatD family protein</fullName>
    </submittedName>
</protein>
<keyword evidence="4" id="KW-1185">Reference proteome</keyword>
<evidence type="ECO:0000313" key="4">
    <source>
        <dbReference type="Proteomes" id="UP001359886"/>
    </source>
</evidence>
<feature type="transmembrane region" description="Helical" evidence="1">
    <location>
        <begin position="429"/>
        <end position="449"/>
    </location>
</feature>
<dbReference type="Proteomes" id="UP001359886">
    <property type="component" value="Unassembled WGS sequence"/>
</dbReference>
<keyword evidence="1" id="KW-0812">Transmembrane</keyword>
<dbReference type="AlphaFoldDB" id="A0AAW9RDP6"/>
<organism evidence="3 4">
    <name type="scientific">Elongatibacter sediminis</name>
    <dbReference type="NCBI Taxonomy" id="3119006"/>
    <lineage>
        <taxon>Bacteria</taxon>
        <taxon>Pseudomonadati</taxon>
        <taxon>Pseudomonadota</taxon>
        <taxon>Gammaproteobacteria</taxon>
        <taxon>Chromatiales</taxon>
        <taxon>Wenzhouxiangellaceae</taxon>
        <taxon>Elongatibacter</taxon>
    </lineage>
</organism>